<comment type="similarity">
    <text evidence="1">Belongs to the LysR transcriptional regulatory family.</text>
</comment>
<comment type="caution">
    <text evidence="6">The sequence shown here is derived from an EMBL/GenBank/DDBJ whole genome shotgun (WGS) entry which is preliminary data.</text>
</comment>
<dbReference type="InterPro" id="IPR036390">
    <property type="entry name" value="WH_DNA-bd_sf"/>
</dbReference>
<evidence type="ECO:0000256" key="4">
    <source>
        <dbReference type="ARBA" id="ARBA00023163"/>
    </source>
</evidence>
<dbReference type="Proteomes" id="UP000214603">
    <property type="component" value="Unassembled WGS sequence"/>
</dbReference>
<dbReference type="InterPro" id="IPR005119">
    <property type="entry name" value="LysR_subst-bd"/>
</dbReference>
<dbReference type="GO" id="GO:0005829">
    <property type="term" value="C:cytosol"/>
    <property type="evidence" value="ECO:0007669"/>
    <property type="project" value="TreeGrafter"/>
</dbReference>
<dbReference type="EMBL" id="NJIH01000003">
    <property type="protein sequence ID" value="OWT64017.1"/>
    <property type="molecule type" value="Genomic_DNA"/>
</dbReference>
<dbReference type="Pfam" id="PF00126">
    <property type="entry name" value="HTH_1"/>
    <property type="match status" value="1"/>
</dbReference>
<dbReference type="GO" id="GO:0003677">
    <property type="term" value="F:DNA binding"/>
    <property type="evidence" value="ECO:0007669"/>
    <property type="project" value="UniProtKB-KW"/>
</dbReference>
<evidence type="ECO:0000256" key="3">
    <source>
        <dbReference type="ARBA" id="ARBA00023125"/>
    </source>
</evidence>
<proteinExistence type="inferred from homology"/>
<dbReference type="InterPro" id="IPR036388">
    <property type="entry name" value="WH-like_DNA-bd_sf"/>
</dbReference>
<dbReference type="SUPFAM" id="SSF46785">
    <property type="entry name" value="Winged helix' DNA-binding domain"/>
    <property type="match status" value="1"/>
</dbReference>
<dbReference type="Gene3D" id="1.10.10.10">
    <property type="entry name" value="Winged helix-like DNA-binding domain superfamily/Winged helix DNA-binding domain"/>
    <property type="match status" value="1"/>
</dbReference>
<accession>A0A225MRQ0</accession>
<evidence type="ECO:0000259" key="5">
    <source>
        <dbReference type="PROSITE" id="PS50931"/>
    </source>
</evidence>
<sequence length="309" mass="34250">MPSACSIFCRSPCRARCAGAAETLGVDPSSISRAVSQLEEETGLCLMERKGRGVVPSEAGKILARYARRQLDILEDFHEEVRQSRNADRGHVDLALGEGMLDLFFYPMITNYMREHENITLSLAVSSVDRHVIDIVEDKVDIGLLYGEFHDVRLRHHVSLPALPIQAIVHRSHPLARIERPLMLADLAAYNSATLHEGFGLRQYVRAAEISEQAQLRHTLSTSSFRALFQFANAGLGYVLCTRAFITWFNMPELVALPMNNPIFNQCGIAVVTRAGRHLSAAAKSLLEYLVKHVPQNTPPPGQTVGVAQ</sequence>
<dbReference type="Gene3D" id="3.40.190.290">
    <property type="match status" value="1"/>
</dbReference>
<dbReference type="PANTHER" id="PTHR30419:SF8">
    <property type="entry name" value="NITROGEN ASSIMILATION TRANSCRIPTIONAL ACTIVATOR-RELATED"/>
    <property type="match status" value="1"/>
</dbReference>
<evidence type="ECO:0000256" key="2">
    <source>
        <dbReference type="ARBA" id="ARBA00023015"/>
    </source>
</evidence>
<reference evidence="7" key="1">
    <citation type="submission" date="2017-06" db="EMBL/GenBank/DDBJ databases">
        <title>Herbaspirillum phytohormonus sp. nov., isolated from the root nodule of Robinia pseudoacacia in lead-zinc mine.</title>
        <authorList>
            <person name="Fan M."/>
            <person name="Lin Y."/>
        </authorList>
    </citation>
    <scope>NUCLEOTIDE SEQUENCE [LARGE SCALE GENOMIC DNA]</scope>
    <source>
        <strain evidence="7">SC-089</strain>
    </source>
</reference>
<dbReference type="AlphaFoldDB" id="A0A225MRQ0"/>
<evidence type="ECO:0000313" key="7">
    <source>
        <dbReference type="Proteomes" id="UP000214603"/>
    </source>
</evidence>
<keyword evidence="4" id="KW-0804">Transcription</keyword>
<organism evidence="6 7">
    <name type="scientific">Candidimonas nitroreducens</name>
    <dbReference type="NCBI Taxonomy" id="683354"/>
    <lineage>
        <taxon>Bacteria</taxon>
        <taxon>Pseudomonadati</taxon>
        <taxon>Pseudomonadota</taxon>
        <taxon>Betaproteobacteria</taxon>
        <taxon>Burkholderiales</taxon>
        <taxon>Alcaligenaceae</taxon>
        <taxon>Candidimonas</taxon>
    </lineage>
</organism>
<evidence type="ECO:0000313" key="6">
    <source>
        <dbReference type="EMBL" id="OWT64017.1"/>
    </source>
</evidence>
<dbReference type="PROSITE" id="PS50931">
    <property type="entry name" value="HTH_LYSR"/>
    <property type="match status" value="1"/>
</dbReference>
<keyword evidence="3" id="KW-0238">DNA-binding</keyword>
<dbReference type="Pfam" id="PF03466">
    <property type="entry name" value="LysR_substrate"/>
    <property type="match status" value="1"/>
</dbReference>
<dbReference type="GO" id="GO:0003700">
    <property type="term" value="F:DNA-binding transcription factor activity"/>
    <property type="evidence" value="ECO:0007669"/>
    <property type="project" value="InterPro"/>
</dbReference>
<keyword evidence="2" id="KW-0805">Transcription regulation</keyword>
<dbReference type="InterPro" id="IPR000847">
    <property type="entry name" value="LysR_HTH_N"/>
</dbReference>
<evidence type="ECO:0000256" key="1">
    <source>
        <dbReference type="ARBA" id="ARBA00009437"/>
    </source>
</evidence>
<dbReference type="InterPro" id="IPR050950">
    <property type="entry name" value="HTH-type_LysR_regulators"/>
</dbReference>
<dbReference type="PANTHER" id="PTHR30419">
    <property type="entry name" value="HTH-TYPE TRANSCRIPTIONAL REGULATOR YBHD"/>
    <property type="match status" value="1"/>
</dbReference>
<dbReference type="SUPFAM" id="SSF53850">
    <property type="entry name" value="Periplasmic binding protein-like II"/>
    <property type="match status" value="1"/>
</dbReference>
<name>A0A225MRQ0_9BURK</name>
<feature type="domain" description="HTH lysR-type" evidence="5">
    <location>
        <begin position="20"/>
        <end position="57"/>
    </location>
</feature>
<gene>
    <name evidence="6" type="ORF">CEY11_06900</name>
</gene>
<keyword evidence="7" id="KW-1185">Reference proteome</keyword>
<protein>
    <submittedName>
        <fullName evidence="6">LysR family transcriptional regulator</fullName>
    </submittedName>
</protein>